<dbReference type="InterPro" id="IPR011990">
    <property type="entry name" value="TPR-like_helical_dom_sf"/>
</dbReference>
<dbReference type="Pfam" id="PF14938">
    <property type="entry name" value="SNAP"/>
    <property type="match status" value="1"/>
</dbReference>
<organism evidence="2 3">
    <name type="scientific">Tenacibaculum polynesiense</name>
    <dbReference type="NCBI Taxonomy" id="3137857"/>
    <lineage>
        <taxon>Bacteria</taxon>
        <taxon>Pseudomonadati</taxon>
        <taxon>Bacteroidota</taxon>
        <taxon>Flavobacteriia</taxon>
        <taxon>Flavobacteriales</taxon>
        <taxon>Flavobacteriaceae</taxon>
        <taxon>Tenacibaculum</taxon>
    </lineage>
</organism>
<reference evidence="2 3" key="1">
    <citation type="submission" date="2024-05" db="EMBL/GenBank/DDBJ databases">
        <authorList>
            <person name="Duchaud E."/>
        </authorList>
    </citation>
    <scope>NUCLEOTIDE SEQUENCE [LARGE SCALE GENOMIC DNA]</scope>
    <source>
        <strain evidence="2">Ena-SAMPLE-TAB-13-05-2024-13:56:06:370-140308</strain>
    </source>
</reference>
<dbReference type="Pfam" id="PF13181">
    <property type="entry name" value="TPR_8"/>
    <property type="match status" value="1"/>
</dbReference>
<comment type="caution">
    <text evidence="2">The sequence shown here is derived from an EMBL/GenBank/DDBJ whole genome shotgun (WGS) entry which is preliminary data.</text>
</comment>
<dbReference type="EMBL" id="CAXJIO010000011">
    <property type="protein sequence ID" value="CAL2102716.1"/>
    <property type="molecule type" value="Genomic_DNA"/>
</dbReference>
<evidence type="ECO:0000313" key="2">
    <source>
        <dbReference type="EMBL" id="CAL2102716.1"/>
    </source>
</evidence>
<keyword evidence="3" id="KW-1185">Reference proteome</keyword>
<dbReference type="SMART" id="SM00028">
    <property type="entry name" value="TPR"/>
    <property type="match status" value="8"/>
</dbReference>
<proteinExistence type="predicted"/>
<dbReference type="RefSeq" id="WP_348716314.1">
    <property type="nucleotide sequence ID" value="NZ_CAXJIO010000011.1"/>
</dbReference>
<keyword evidence="1" id="KW-0802">TPR repeat</keyword>
<dbReference type="PROSITE" id="PS50005">
    <property type="entry name" value="TPR"/>
    <property type="match status" value="1"/>
</dbReference>
<dbReference type="Gene3D" id="1.25.40.10">
    <property type="entry name" value="Tetratricopeptide repeat domain"/>
    <property type="match status" value="4"/>
</dbReference>
<evidence type="ECO:0000313" key="3">
    <source>
        <dbReference type="Proteomes" id="UP001497527"/>
    </source>
</evidence>
<name>A0ABP1F2U6_9FLAO</name>
<dbReference type="PANTHER" id="PTHR12558">
    <property type="entry name" value="CELL DIVISION CYCLE 16,23,27"/>
    <property type="match status" value="1"/>
</dbReference>
<evidence type="ECO:0000256" key="1">
    <source>
        <dbReference type="PROSITE-ProRule" id="PRU00339"/>
    </source>
</evidence>
<gene>
    <name evidence="2" type="ORF">T190423A01A_20467</name>
</gene>
<dbReference type="Proteomes" id="UP001497527">
    <property type="component" value="Unassembled WGS sequence"/>
</dbReference>
<sequence length="417" mass="49095">MKKKLFYVVCIIIGLKVEAQVSTFKTIDSLTTIGRYQQALELLTSLPEDYIKNKKIAQVYETLDNYKTASKFYEKALSQQENYIIKLKLGKAYVKLGQTTKAISLFEDIIEKDPENLLARYQLGKLYLKRKQKLKAKDVFETLVKADKFNANYSYYLGVAYEKLKKNNKRIDSYLDAYKKDNEHIKAIEKLAIAYRMLRDKDSSSLFVEKGLQVAPYHINLNRLKINESFRSENYKEAIRLLKRIDSVKPNEHYTHKMLAKSYYELEQSDSAKIHFARAVKIDRSDFKSYIFLGSISFEAKDYQGAMINYLMATIVGKEPRDEAHLGMANVFFEQKKPKRVIEQYKKAIAENRNNYKALYLLANFSDNYYKDKKVAYKHYQRYVDRFESKDSVFTVNAERRIKEIKKEYFLKGEILE</sequence>
<dbReference type="PANTHER" id="PTHR12558:SF13">
    <property type="entry name" value="CELL DIVISION CYCLE PROTEIN 27 HOMOLOG"/>
    <property type="match status" value="1"/>
</dbReference>
<accession>A0ABP1F2U6</accession>
<protein>
    <submittedName>
        <fullName evidence="2">Tetratricopeptide repeat protein</fullName>
    </submittedName>
</protein>
<feature type="repeat" description="TPR" evidence="1">
    <location>
        <begin position="83"/>
        <end position="116"/>
    </location>
</feature>
<dbReference type="SUPFAM" id="SSF48452">
    <property type="entry name" value="TPR-like"/>
    <property type="match status" value="2"/>
</dbReference>
<dbReference type="InterPro" id="IPR019734">
    <property type="entry name" value="TPR_rpt"/>
</dbReference>